<dbReference type="InterPro" id="IPR029058">
    <property type="entry name" value="AB_hydrolase_fold"/>
</dbReference>
<proteinExistence type="predicted"/>
<accession>A0A7W3ZAA3</accession>
<dbReference type="Proteomes" id="UP000526734">
    <property type="component" value="Unassembled WGS sequence"/>
</dbReference>
<sequence length="426" mass="47266">MTRQLSAEVTVDNTAGLSRVAVPPYNRARTVNLRFLEFPGAPGILVQAWGSAFPEDGGGGYQGRIALSLDELNSRIDILREAWQRHVVDLAEQTDRGPRRYPFADGWDLSQRPELLRRAGFALADAGHVMYRLLFAGPDRGLQRIRALLELALAEGENVISIESDSLIVPWGMLYTSPRQPHVYPDDENWSLDGFWGYRHVVEHTFSRVDDFDARITVDGGKPVVGLNVDHGVDRQFPDTPYIAPVVDFFHGRAEVVLRPDKKTLAAHFRSRDFADHVTYFGCHGKVSGSGGLVEQPYLKLGDGERIYGTDLTAWLAEAPLPTRPFVYVGACQGGQVTSAFYSAFGKALLGNGGRCLIGPQIDLPPAFACEYSRRLFTEFIDSGAKLGDIVRSLARSFADEHHNPLGLMFSLYRGIDVHLWQEGRP</sequence>
<evidence type="ECO:0000313" key="2">
    <source>
        <dbReference type="Proteomes" id="UP000526734"/>
    </source>
</evidence>
<dbReference type="AlphaFoldDB" id="A0A7W3ZAA3"/>
<keyword evidence="2" id="KW-1185">Reference proteome</keyword>
<dbReference type="SUPFAM" id="SSF53474">
    <property type="entry name" value="alpha/beta-Hydrolases"/>
    <property type="match status" value="1"/>
</dbReference>
<comment type="caution">
    <text evidence="1">The sequence shown here is derived from an EMBL/GenBank/DDBJ whole genome shotgun (WGS) entry which is preliminary data.</text>
</comment>
<evidence type="ECO:0000313" key="1">
    <source>
        <dbReference type="EMBL" id="MBB1154256.1"/>
    </source>
</evidence>
<dbReference type="RefSeq" id="WP_182891314.1">
    <property type="nucleotide sequence ID" value="NZ_JACGZW010000004.1"/>
</dbReference>
<dbReference type="EMBL" id="JACGZW010000004">
    <property type="protein sequence ID" value="MBB1154256.1"/>
    <property type="molecule type" value="Genomic_DNA"/>
</dbReference>
<evidence type="ECO:0008006" key="3">
    <source>
        <dbReference type="Google" id="ProtNLM"/>
    </source>
</evidence>
<organism evidence="1 2">
    <name type="scientific">Amycolatopsis dendrobii</name>
    <dbReference type="NCBI Taxonomy" id="2760662"/>
    <lineage>
        <taxon>Bacteria</taxon>
        <taxon>Bacillati</taxon>
        <taxon>Actinomycetota</taxon>
        <taxon>Actinomycetes</taxon>
        <taxon>Pseudonocardiales</taxon>
        <taxon>Pseudonocardiaceae</taxon>
        <taxon>Amycolatopsis</taxon>
    </lineage>
</organism>
<name>A0A7W3ZAA3_9PSEU</name>
<gene>
    <name evidence="1" type="ORF">H4281_14025</name>
</gene>
<reference evidence="1 2" key="1">
    <citation type="submission" date="2020-08" db="EMBL/GenBank/DDBJ databases">
        <title>Amycolatopsis sp. nov. DR6-1 isolated from Dendrobium heterocarpum.</title>
        <authorList>
            <person name="Tedsree N."/>
            <person name="Kuncharoen N."/>
            <person name="Likhitwitayawuid K."/>
            <person name="Tanasupawat S."/>
        </authorList>
    </citation>
    <scope>NUCLEOTIDE SEQUENCE [LARGE SCALE GENOMIC DNA]</scope>
    <source>
        <strain evidence="1 2">DR6-1</strain>
    </source>
</reference>
<protein>
    <recommendedName>
        <fullName evidence="3">CHAT domain-containing protein</fullName>
    </recommendedName>
</protein>